<dbReference type="KEGG" id="phon:BH719_01230"/>
<dbReference type="InterPro" id="IPR052165">
    <property type="entry name" value="Membrane_assoc_protease"/>
</dbReference>
<evidence type="ECO:0000256" key="4">
    <source>
        <dbReference type="ARBA" id="ARBA00023136"/>
    </source>
</evidence>
<dbReference type="EMBL" id="CP017298">
    <property type="protein sequence ID" value="AOS47963.1"/>
    <property type="molecule type" value="Genomic_DNA"/>
</dbReference>
<dbReference type="InterPro" id="IPR012340">
    <property type="entry name" value="NA-bd_OB-fold"/>
</dbReference>
<evidence type="ECO:0000313" key="8">
    <source>
        <dbReference type="Proteomes" id="UP000095214"/>
    </source>
</evidence>
<dbReference type="AlphaFoldDB" id="A0A1D8B4A8"/>
<dbReference type="Pfam" id="PF01957">
    <property type="entry name" value="NfeD"/>
    <property type="match status" value="1"/>
</dbReference>
<feature type="transmembrane region" description="Helical" evidence="5">
    <location>
        <begin position="7"/>
        <end position="40"/>
    </location>
</feature>
<dbReference type="STRING" id="178339.BH719_01230"/>
<keyword evidence="2 5" id="KW-0812">Transmembrane</keyword>
<dbReference type="OrthoDB" id="3174252at2"/>
<dbReference type="GO" id="GO:0005886">
    <property type="term" value="C:plasma membrane"/>
    <property type="evidence" value="ECO:0007669"/>
    <property type="project" value="TreeGrafter"/>
</dbReference>
<evidence type="ECO:0000256" key="2">
    <source>
        <dbReference type="ARBA" id="ARBA00022692"/>
    </source>
</evidence>
<sequence length="145" mass="14823">MDPIWLWVVAAVVCGIIEVLSVSFVFLMLGVGALAGAVVAGAGGGAYLQISVFAAVSVVLLLAVRPFLKGRLYQSSPDVRTNTDALIGAGGYALSTITVRDGRARLRGAEWSARTQAGTIEEGAPVVIIGIDGATAIVAPSTEPQ</sequence>
<dbReference type="Proteomes" id="UP000095214">
    <property type="component" value="Chromosome"/>
</dbReference>
<evidence type="ECO:0000256" key="3">
    <source>
        <dbReference type="ARBA" id="ARBA00022989"/>
    </source>
</evidence>
<feature type="transmembrane region" description="Helical" evidence="5">
    <location>
        <begin position="46"/>
        <end position="64"/>
    </location>
</feature>
<accession>A0A1D8B4A8</accession>
<gene>
    <name evidence="7" type="ORF">BH719_01230</name>
</gene>
<evidence type="ECO:0000259" key="6">
    <source>
        <dbReference type="Pfam" id="PF01957"/>
    </source>
</evidence>
<dbReference type="SUPFAM" id="SSF141322">
    <property type="entry name" value="NfeD domain-like"/>
    <property type="match status" value="1"/>
</dbReference>
<name>A0A1D8B4A8_9ACTO</name>
<evidence type="ECO:0000313" key="7">
    <source>
        <dbReference type="EMBL" id="AOS47963.1"/>
    </source>
</evidence>
<dbReference type="PANTHER" id="PTHR33507:SF3">
    <property type="entry name" value="INNER MEMBRANE PROTEIN YBBJ"/>
    <property type="match status" value="1"/>
</dbReference>
<keyword evidence="8" id="KW-1185">Reference proteome</keyword>
<protein>
    <submittedName>
        <fullName evidence="7">Nodulation efficiency protein NfeD</fullName>
    </submittedName>
</protein>
<dbReference type="Gene3D" id="2.40.50.140">
    <property type="entry name" value="Nucleic acid-binding proteins"/>
    <property type="match status" value="1"/>
</dbReference>
<feature type="domain" description="NfeD-like C-terminal" evidence="6">
    <location>
        <begin position="84"/>
        <end position="140"/>
    </location>
</feature>
<dbReference type="PANTHER" id="PTHR33507">
    <property type="entry name" value="INNER MEMBRANE PROTEIN YBBJ"/>
    <property type="match status" value="1"/>
</dbReference>
<proteinExistence type="predicted"/>
<evidence type="ECO:0000256" key="5">
    <source>
        <dbReference type="SAM" id="Phobius"/>
    </source>
</evidence>
<reference evidence="7 8" key="1">
    <citation type="submission" date="2016-09" db="EMBL/GenBank/DDBJ databases">
        <title>Complete genome sequence of Actinomyces hongkongensis HKU8.</title>
        <authorList>
            <person name="Gao Y.-X."/>
            <person name="Zhou Y.-Y."/>
            <person name="Xie Y."/>
            <person name="Wang M."/>
            <person name="Wang S.-J."/>
            <person name="Shen S.-G."/>
        </authorList>
    </citation>
    <scope>NUCLEOTIDE SEQUENCE [LARGE SCALE GENOMIC DNA]</scope>
    <source>
        <strain evidence="7 8">HKU8</strain>
    </source>
</reference>
<keyword evidence="4 5" id="KW-0472">Membrane</keyword>
<comment type="subcellular location">
    <subcellularLocation>
        <location evidence="1">Membrane</location>
        <topology evidence="1">Multi-pass membrane protein</topology>
    </subcellularLocation>
</comment>
<dbReference type="InterPro" id="IPR002810">
    <property type="entry name" value="NfeD-like_C"/>
</dbReference>
<keyword evidence="3 5" id="KW-1133">Transmembrane helix</keyword>
<organism evidence="7 8">
    <name type="scientific">Pauljensenia hongkongensis</name>
    <dbReference type="NCBI Taxonomy" id="178339"/>
    <lineage>
        <taxon>Bacteria</taxon>
        <taxon>Bacillati</taxon>
        <taxon>Actinomycetota</taxon>
        <taxon>Actinomycetes</taxon>
        <taxon>Actinomycetales</taxon>
        <taxon>Actinomycetaceae</taxon>
        <taxon>Pauljensenia</taxon>
    </lineage>
</organism>
<evidence type="ECO:0000256" key="1">
    <source>
        <dbReference type="ARBA" id="ARBA00004141"/>
    </source>
</evidence>